<keyword evidence="4" id="KW-1185">Reference proteome</keyword>
<evidence type="ECO:0000259" key="2">
    <source>
        <dbReference type="Pfam" id="PF00582"/>
    </source>
</evidence>
<evidence type="ECO:0000313" key="3">
    <source>
        <dbReference type="EMBL" id="TGU71134.1"/>
    </source>
</evidence>
<dbReference type="InterPro" id="IPR006016">
    <property type="entry name" value="UspA"/>
</dbReference>
<proteinExistence type="inferred from homology"/>
<protein>
    <submittedName>
        <fullName evidence="3">Universal stress protein</fullName>
    </submittedName>
</protein>
<sequence>MTVMFKHILVPMDGSKLAEAALPAARYMADKFAAQVTLFHVVEKDAPSQVHGQKHLTGFEEAQHYLEEVAQRWFQGVSQVECHVHETETELVSQSIIAHAAELGHDLVVMCSHGRGKAFHLLFGSIAQKVIAGGTLPVLITHPDEQGEPPPFACRQILVPLDTDPEHEKGLPVVRAVALACSSELHIATVIPTYESLSPEEKVSARTLPSTASRMLELEVRDASEHLDLLARELTDAGIRASSHVLRGDPAETIALAATEAKIDLMVLATHGKTGMKAFWTGSVAHAICSRSRCPLLLVPISEAS</sequence>
<dbReference type="InterPro" id="IPR014729">
    <property type="entry name" value="Rossmann-like_a/b/a_fold"/>
</dbReference>
<dbReference type="Pfam" id="PF00582">
    <property type="entry name" value="Usp"/>
    <property type="match status" value="2"/>
</dbReference>
<dbReference type="SUPFAM" id="SSF52402">
    <property type="entry name" value="Adenine nucleotide alpha hydrolases-like"/>
    <property type="match status" value="2"/>
</dbReference>
<dbReference type="CDD" id="cd00293">
    <property type="entry name" value="USP-like"/>
    <property type="match status" value="2"/>
</dbReference>
<feature type="domain" description="UspA" evidence="2">
    <location>
        <begin position="155"/>
        <end position="300"/>
    </location>
</feature>
<feature type="domain" description="UspA" evidence="2">
    <location>
        <begin position="4"/>
        <end position="141"/>
    </location>
</feature>
<gene>
    <name evidence="3" type="ORF">E4633_12350</name>
</gene>
<dbReference type="AlphaFoldDB" id="A0A4S1CCK5"/>
<dbReference type="PRINTS" id="PR01438">
    <property type="entry name" value="UNVRSLSTRESS"/>
</dbReference>
<comment type="caution">
    <text evidence="3">The sequence shown here is derived from an EMBL/GenBank/DDBJ whole genome shotgun (WGS) entry which is preliminary data.</text>
</comment>
<dbReference type="InterPro" id="IPR006015">
    <property type="entry name" value="Universal_stress_UspA"/>
</dbReference>
<comment type="similarity">
    <text evidence="1">Belongs to the universal stress protein A family.</text>
</comment>
<dbReference type="EMBL" id="SRSC01000003">
    <property type="protein sequence ID" value="TGU71134.1"/>
    <property type="molecule type" value="Genomic_DNA"/>
</dbReference>
<evidence type="ECO:0000256" key="1">
    <source>
        <dbReference type="ARBA" id="ARBA00008791"/>
    </source>
</evidence>
<evidence type="ECO:0000313" key="4">
    <source>
        <dbReference type="Proteomes" id="UP000306416"/>
    </source>
</evidence>
<name>A0A4S1CCK5_9BACT</name>
<organism evidence="3 4">
    <name type="scientific">Geomonas terrae</name>
    <dbReference type="NCBI Taxonomy" id="2562681"/>
    <lineage>
        <taxon>Bacteria</taxon>
        <taxon>Pseudomonadati</taxon>
        <taxon>Thermodesulfobacteriota</taxon>
        <taxon>Desulfuromonadia</taxon>
        <taxon>Geobacterales</taxon>
        <taxon>Geobacteraceae</taxon>
        <taxon>Geomonas</taxon>
    </lineage>
</organism>
<accession>A0A4S1CCK5</accession>
<reference evidence="3 4" key="1">
    <citation type="submission" date="2019-04" db="EMBL/GenBank/DDBJ databases">
        <title>Geobacter oryzae sp. nov., ferric-reducing bacteria isolated from paddy soil.</title>
        <authorList>
            <person name="Xu Z."/>
            <person name="Masuda Y."/>
            <person name="Itoh H."/>
            <person name="Senoo K."/>
        </authorList>
    </citation>
    <scope>NUCLEOTIDE SEQUENCE [LARGE SCALE GENOMIC DNA]</scope>
    <source>
        <strain evidence="3 4">Red111</strain>
    </source>
</reference>
<dbReference type="Proteomes" id="UP000306416">
    <property type="component" value="Unassembled WGS sequence"/>
</dbReference>
<dbReference type="Gene3D" id="3.40.50.620">
    <property type="entry name" value="HUPs"/>
    <property type="match status" value="2"/>
</dbReference>
<dbReference type="PANTHER" id="PTHR46268">
    <property type="entry name" value="STRESS RESPONSE PROTEIN NHAX"/>
    <property type="match status" value="1"/>
</dbReference>
<dbReference type="PANTHER" id="PTHR46268:SF6">
    <property type="entry name" value="UNIVERSAL STRESS PROTEIN UP12"/>
    <property type="match status" value="1"/>
</dbReference>